<accession>A0ABQ9G6U3</accession>
<protein>
    <recommendedName>
        <fullName evidence="1">HTH psq-type domain-containing protein</fullName>
    </recommendedName>
</protein>
<organism evidence="2 3">
    <name type="scientific">Dryococelus australis</name>
    <dbReference type="NCBI Taxonomy" id="614101"/>
    <lineage>
        <taxon>Eukaryota</taxon>
        <taxon>Metazoa</taxon>
        <taxon>Ecdysozoa</taxon>
        <taxon>Arthropoda</taxon>
        <taxon>Hexapoda</taxon>
        <taxon>Insecta</taxon>
        <taxon>Pterygota</taxon>
        <taxon>Neoptera</taxon>
        <taxon>Polyneoptera</taxon>
        <taxon>Phasmatodea</taxon>
        <taxon>Verophasmatodea</taxon>
        <taxon>Anareolatae</taxon>
        <taxon>Phasmatidae</taxon>
        <taxon>Eurycanthinae</taxon>
        <taxon>Dryococelus</taxon>
    </lineage>
</organism>
<dbReference type="Pfam" id="PF05225">
    <property type="entry name" value="HTH_psq"/>
    <property type="match status" value="1"/>
</dbReference>
<dbReference type="InterPro" id="IPR007889">
    <property type="entry name" value="HTH_Psq"/>
</dbReference>
<proteinExistence type="predicted"/>
<dbReference type="Proteomes" id="UP001159363">
    <property type="component" value="Chromosome 14"/>
</dbReference>
<comment type="caution">
    <text evidence="2">The sequence shown here is derived from an EMBL/GenBank/DDBJ whole genome shotgun (WGS) entry which is preliminary data.</text>
</comment>
<name>A0ABQ9G6U3_9NEOP</name>
<dbReference type="Gene3D" id="1.10.10.60">
    <property type="entry name" value="Homeodomain-like"/>
    <property type="match status" value="1"/>
</dbReference>
<reference evidence="2 3" key="1">
    <citation type="submission" date="2023-02" db="EMBL/GenBank/DDBJ databases">
        <title>LHISI_Scaffold_Assembly.</title>
        <authorList>
            <person name="Stuart O.P."/>
            <person name="Cleave R."/>
            <person name="Magrath M.J.L."/>
            <person name="Mikheyev A.S."/>
        </authorList>
    </citation>
    <scope>NUCLEOTIDE SEQUENCE [LARGE SCALE GENOMIC DNA]</scope>
    <source>
        <strain evidence="2">Daus_M_001</strain>
        <tissue evidence="2">Leg muscle</tissue>
    </source>
</reference>
<dbReference type="EMBL" id="JARBHB010000015">
    <property type="protein sequence ID" value="KAJ8868174.1"/>
    <property type="molecule type" value="Genomic_DNA"/>
</dbReference>
<evidence type="ECO:0000313" key="2">
    <source>
        <dbReference type="EMBL" id="KAJ8868174.1"/>
    </source>
</evidence>
<feature type="domain" description="HTH psq-type" evidence="1">
    <location>
        <begin position="24"/>
        <end position="47"/>
    </location>
</feature>
<gene>
    <name evidence="2" type="ORF">PR048_031983</name>
</gene>
<keyword evidence="3" id="KW-1185">Reference proteome</keyword>
<sequence length="150" mass="17086">MPRDYTRKCYRNYTELKLEEAADKMSLHQASREFSIPYVTLHNKYSGKHGGKPGKSIVFSEIEELAIINGLLTCCDWAFPLSSVTTVLMCDSASGILLPPYIIYKSAGIYDTWKEGGLKGEPWCTDPRCSRDFRYNRTKHGWIDSATFND</sequence>
<evidence type="ECO:0000313" key="3">
    <source>
        <dbReference type="Proteomes" id="UP001159363"/>
    </source>
</evidence>
<evidence type="ECO:0000259" key="1">
    <source>
        <dbReference type="Pfam" id="PF05225"/>
    </source>
</evidence>